<comment type="cofactor">
    <cofactor evidence="8">
        <name>Mg(2+)</name>
        <dbReference type="ChEBI" id="CHEBI:18420"/>
    </cofactor>
</comment>
<evidence type="ECO:0000256" key="6">
    <source>
        <dbReference type="ARBA" id="ARBA00023134"/>
    </source>
</evidence>
<evidence type="ECO:0000256" key="7">
    <source>
        <dbReference type="ARBA" id="ARBA00023150"/>
    </source>
</evidence>
<dbReference type="PANTHER" id="PTHR19136:SF81">
    <property type="entry name" value="MOLYBDENUM COFACTOR GUANYLYLTRANSFERASE"/>
    <property type="match status" value="1"/>
</dbReference>
<comment type="similarity">
    <text evidence="8">Belongs to the MobA family.</text>
</comment>
<evidence type="ECO:0000256" key="8">
    <source>
        <dbReference type="HAMAP-Rule" id="MF_00316"/>
    </source>
</evidence>
<keyword evidence="3 8" id="KW-0479">Metal-binding</keyword>
<dbReference type="Proteomes" id="UP000013569">
    <property type="component" value="Unassembled WGS sequence"/>
</dbReference>
<dbReference type="InterPro" id="IPR029044">
    <property type="entry name" value="Nucleotide-diphossugar_trans"/>
</dbReference>
<evidence type="ECO:0000256" key="1">
    <source>
        <dbReference type="ARBA" id="ARBA00022490"/>
    </source>
</evidence>
<dbReference type="CDD" id="cd02503">
    <property type="entry name" value="MobA"/>
    <property type="match status" value="1"/>
</dbReference>
<name>R7YDN0_9ACTN</name>
<organism evidence="10 11">
    <name type="scientific">Gordonia terrae C-6</name>
    <dbReference type="NCBI Taxonomy" id="1316928"/>
    <lineage>
        <taxon>Bacteria</taxon>
        <taxon>Bacillati</taxon>
        <taxon>Actinomycetota</taxon>
        <taxon>Actinomycetes</taxon>
        <taxon>Mycobacteriales</taxon>
        <taxon>Gordoniaceae</taxon>
        <taxon>Gordonia</taxon>
    </lineage>
</organism>
<dbReference type="GO" id="GO:0046872">
    <property type="term" value="F:metal ion binding"/>
    <property type="evidence" value="ECO:0007669"/>
    <property type="project" value="UniProtKB-KW"/>
</dbReference>
<keyword evidence="7 8" id="KW-0501">Molybdenum cofactor biosynthesis</keyword>
<keyword evidence="2 8" id="KW-0808">Transferase</keyword>
<dbReference type="GO" id="GO:0006777">
    <property type="term" value="P:Mo-molybdopterin cofactor biosynthetic process"/>
    <property type="evidence" value="ECO:0007669"/>
    <property type="project" value="UniProtKB-KW"/>
</dbReference>
<reference evidence="10 11" key="1">
    <citation type="journal article" date="2013" name="Genome Announc.">
        <title>Draft Genome Sequence of a Benzothiophene-Desulfurizing Bacterium, Gordona terrae Strain C-6.</title>
        <authorList>
            <person name="Wang W."/>
            <person name="Ma T."/>
            <person name="Ren Y."/>
            <person name="Li G."/>
        </authorList>
    </citation>
    <scope>NUCLEOTIDE SEQUENCE [LARGE SCALE GENOMIC DNA]</scope>
    <source>
        <strain evidence="10 11">C-6</strain>
    </source>
</reference>
<dbReference type="EC" id="2.7.7.77" evidence="8"/>
<keyword evidence="5 8" id="KW-0460">Magnesium</keyword>
<evidence type="ECO:0000256" key="5">
    <source>
        <dbReference type="ARBA" id="ARBA00022842"/>
    </source>
</evidence>
<comment type="catalytic activity">
    <reaction evidence="8">
        <text>Mo-molybdopterin + GTP + H(+) = Mo-molybdopterin guanine dinucleotide + diphosphate</text>
        <dbReference type="Rhea" id="RHEA:34243"/>
        <dbReference type="ChEBI" id="CHEBI:15378"/>
        <dbReference type="ChEBI" id="CHEBI:33019"/>
        <dbReference type="ChEBI" id="CHEBI:37565"/>
        <dbReference type="ChEBI" id="CHEBI:71302"/>
        <dbReference type="ChEBI" id="CHEBI:71310"/>
        <dbReference type="EC" id="2.7.7.77"/>
    </reaction>
</comment>
<feature type="binding site" evidence="8">
    <location>
        <position position="90"/>
    </location>
    <ligand>
        <name>GTP</name>
        <dbReference type="ChEBI" id="CHEBI:37565"/>
    </ligand>
</feature>
<keyword evidence="4 8" id="KW-0547">Nucleotide-binding</keyword>
<comment type="subcellular location">
    <subcellularLocation>
        <location evidence="8">Cytoplasm</location>
    </subcellularLocation>
</comment>
<comment type="domain">
    <text evidence="8">The N-terminal domain determines nucleotide recognition and specific binding, while the C-terminal domain determines the specific binding to the target protein.</text>
</comment>
<feature type="binding site" evidence="8">
    <location>
        <position position="46"/>
    </location>
    <ligand>
        <name>GTP</name>
        <dbReference type="ChEBI" id="CHEBI:37565"/>
    </ligand>
</feature>
<feature type="binding site" evidence="8">
    <location>
        <begin position="34"/>
        <end position="36"/>
    </location>
    <ligand>
        <name>GTP</name>
        <dbReference type="ChEBI" id="CHEBI:37565"/>
    </ligand>
</feature>
<dbReference type="GO" id="GO:0061603">
    <property type="term" value="F:molybdenum cofactor guanylyltransferase activity"/>
    <property type="evidence" value="ECO:0007669"/>
    <property type="project" value="UniProtKB-EC"/>
</dbReference>
<dbReference type="AlphaFoldDB" id="R7YDN0"/>
<dbReference type="InterPro" id="IPR013482">
    <property type="entry name" value="Molybde_CF_guanTrfase"/>
</dbReference>
<gene>
    <name evidence="8" type="primary">mobA</name>
    <name evidence="10" type="ORF">GTC6_05812</name>
</gene>
<evidence type="ECO:0000313" key="11">
    <source>
        <dbReference type="Proteomes" id="UP000013569"/>
    </source>
</evidence>
<dbReference type="Pfam" id="PF12804">
    <property type="entry name" value="NTP_transf_3"/>
    <property type="match status" value="1"/>
</dbReference>
<dbReference type="GO" id="GO:0005525">
    <property type="term" value="F:GTP binding"/>
    <property type="evidence" value="ECO:0007669"/>
    <property type="project" value="UniProtKB-UniRule"/>
</dbReference>
<dbReference type="SUPFAM" id="SSF53448">
    <property type="entry name" value="Nucleotide-diphospho-sugar transferases"/>
    <property type="match status" value="1"/>
</dbReference>
<evidence type="ECO:0000256" key="4">
    <source>
        <dbReference type="ARBA" id="ARBA00022741"/>
    </source>
</evidence>
<dbReference type="EMBL" id="AQPW01000004">
    <property type="protein sequence ID" value="EON33859.1"/>
    <property type="molecule type" value="Genomic_DNA"/>
</dbReference>
<feature type="binding site" evidence="8">
    <location>
        <position position="138"/>
    </location>
    <ligand>
        <name>GTP</name>
        <dbReference type="ChEBI" id="CHEBI:37565"/>
    </ligand>
</feature>
<dbReference type="PATRIC" id="fig|1316928.3.peg.1163"/>
<dbReference type="PANTHER" id="PTHR19136">
    <property type="entry name" value="MOLYBDENUM COFACTOR GUANYLYLTRANSFERASE"/>
    <property type="match status" value="1"/>
</dbReference>
<evidence type="ECO:0000256" key="2">
    <source>
        <dbReference type="ARBA" id="ARBA00022679"/>
    </source>
</evidence>
<keyword evidence="1 8" id="KW-0963">Cytoplasm</keyword>
<feature type="binding site" evidence="8">
    <location>
        <position position="138"/>
    </location>
    <ligand>
        <name>Mg(2+)</name>
        <dbReference type="ChEBI" id="CHEBI:18420"/>
    </ligand>
</feature>
<evidence type="ECO:0000256" key="3">
    <source>
        <dbReference type="ARBA" id="ARBA00022723"/>
    </source>
</evidence>
<evidence type="ECO:0000313" key="10">
    <source>
        <dbReference type="EMBL" id="EON33859.1"/>
    </source>
</evidence>
<dbReference type="Gene3D" id="3.90.550.10">
    <property type="entry name" value="Spore Coat Polysaccharide Biosynthesis Protein SpsA, Chain A"/>
    <property type="match status" value="1"/>
</dbReference>
<dbReference type="InterPro" id="IPR025877">
    <property type="entry name" value="MobA-like_NTP_Trfase"/>
</dbReference>
<evidence type="ECO:0000259" key="9">
    <source>
        <dbReference type="Pfam" id="PF12804"/>
    </source>
</evidence>
<proteinExistence type="inferred from homology"/>
<feature type="domain" description="MobA-like NTP transferase" evidence="9">
    <location>
        <begin position="31"/>
        <end position="198"/>
    </location>
</feature>
<dbReference type="GO" id="GO:0005737">
    <property type="term" value="C:cytoplasm"/>
    <property type="evidence" value="ECO:0007669"/>
    <property type="project" value="UniProtKB-SubCell"/>
</dbReference>
<keyword evidence="6 8" id="KW-0342">GTP-binding</keyword>
<comment type="caution">
    <text evidence="8">Lacks conserved residue(s) required for the propagation of feature annotation.</text>
</comment>
<sequence>MMSILPPSCAASRTLVTVTQHTGSDTSVIAALVLAGGRSRRMGSDKAALDWEGEPMLARVVRVVSQRCDPVLVVAGETSAAFRGVDDIRDRAAPGIDSSKVHWVTDEQEGTGPLGGLVAGLSAAAAAGAEYAFVCATDMPLIAPELIDELRLGMTGSTQAVIARDAQRDHPMAGIYRTDAAAQIADLVASGERRMLGAIEALNTHRVGVSEPDWLVNVNAPEDLHRLRVSPG</sequence>
<comment type="caution">
    <text evidence="10">The sequence shown here is derived from an EMBL/GenBank/DDBJ whole genome shotgun (WGS) entry which is preliminary data.</text>
</comment>
<accession>R7YDN0</accession>
<protein>
    <recommendedName>
        <fullName evidence="8">Probable molybdenum cofactor guanylyltransferase</fullName>
        <shortName evidence="8">MoCo guanylyltransferase</shortName>
        <ecNumber evidence="8">2.7.7.77</ecNumber>
    </recommendedName>
    <alternativeName>
        <fullName evidence="8">GTP:molybdopterin guanylyltransferase</fullName>
    </alternativeName>
    <alternativeName>
        <fullName evidence="8">Mo-MPT guanylyltransferase</fullName>
    </alternativeName>
    <alternativeName>
        <fullName evidence="8">Molybdopterin guanylyltransferase</fullName>
    </alternativeName>
    <alternativeName>
        <fullName evidence="8">Molybdopterin-guanine dinucleotide synthase</fullName>
        <shortName evidence="8">MGD synthase</shortName>
    </alternativeName>
</protein>
<dbReference type="HAMAP" id="MF_00316">
    <property type="entry name" value="MobA"/>
    <property type="match status" value="1"/>
</dbReference>
<comment type="function">
    <text evidence="8">Transfers a GMP moiety from GTP to Mo-molybdopterin (Mo-MPT) cofactor (Moco or molybdenum cofactor) to form Mo-molybdopterin guanine dinucleotide (Mo-MGD) cofactor.</text>
</comment>